<feature type="domain" description="Amino acid transporter transmembrane" evidence="6">
    <location>
        <begin position="105"/>
        <end position="338"/>
    </location>
</feature>
<dbReference type="Pfam" id="PF01490">
    <property type="entry name" value="Aa_trans"/>
    <property type="match status" value="1"/>
</dbReference>
<proteinExistence type="predicted"/>
<feature type="transmembrane region" description="Helical" evidence="5">
    <location>
        <begin position="282"/>
        <end position="303"/>
    </location>
</feature>
<feature type="transmembrane region" description="Helical" evidence="5">
    <location>
        <begin position="315"/>
        <end position="338"/>
    </location>
</feature>
<evidence type="ECO:0000313" key="8">
    <source>
        <dbReference type="Proteomes" id="UP000541154"/>
    </source>
</evidence>
<feature type="transmembrane region" description="Helical" evidence="5">
    <location>
        <begin position="209"/>
        <end position="229"/>
    </location>
</feature>
<comment type="subcellular location">
    <subcellularLocation>
        <location evidence="1">Membrane</location>
    </subcellularLocation>
</comment>
<keyword evidence="8" id="KW-1185">Reference proteome</keyword>
<evidence type="ECO:0000259" key="6">
    <source>
        <dbReference type="Pfam" id="PF01490"/>
    </source>
</evidence>
<evidence type="ECO:0000256" key="5">
    <source>
        <dbReference type="SAM" id="Phobius"/>
    </source>
</evidence>
<evidence type="ECO:0000313" key="7">
    <source>
        <dbReference type="EMBL" id="KAF5865071.1"/>
    </source>
</evidence>
<evidence type="ECO:0000256" key="3">
    <source>
        <dbReference type="ARBA" id="ARBA00022989"/>
    </source>
</evidence>
<keyword evidence="3 5" id="KW-1133">Transmembrane helix</keyword>
<evidence type="ECO:0000256" key="4">
    <source>
        <dbReference type="ARBA" id="ARBA00023136"/>
    </source>
</evidence>
<dbReference type="EMBL" id="SPNV01000024">
    <property type="protein sequence ID" value="KAF5865071.1"/>
    <property type="molecule type" value="Genomic_DNA"/>
</dbReference>
<evidence type="ECO:0000256" key="2">
    <source>
        <dbReference type="ARBA" id="ARBA00022692"/>
    </source>
</evidence>
<gene>
    <name evidence="7" type="ORF">ETB97_005312</name>
</gene>
<dbReference type="AlphaFoldDB" id="A0A8H6ADL7"/>
<name>A0A8H6ADL7_PETAA</name>
<comment type="caution">
    <text evidence="7">The sequence shown here is derived from an EMBL/GenBank/DDBJ whole genome shotgun (WGS) entry which is preliminary data.</text>
</comment>
<evidence type="ECO:0000256" key="1">
    <source>
        <dbReference type="ARBA" id="ARBA00004370"/>
    </source>
</evidence>
<dbReference type="InterPro" id="IPR013057">
    <property type="entry name" value="AA_transpt_TM"/>
</dbReference>
<organism evidence="7 8">
    <name type="scientific">Petromyces alliaceus</name>
    <name type="common">Aspergillus alliaceus</name>
    <dbReference type="NCBI Taxonomy" id="209559"/>
    <lineage>
        <taxon>Eukaryota</taxon>
        <taxon>Fungi</taxon>
        <taxon>Dikarya</taxon>
        <taxon>Ascomycota</taxon>
        <taxon>Pezizomycotina</taxon>
        <taxon>Eurotiomycetes</taxon>
        <taxon>Eurotiomycetidae</taxon>
        <taxon>Eurotiales</taxon>
        <taxon>Aspergillaceae</taxon>
        <taxon>Aspergillus</taxon>
        <taxon>Aspergillus subgen. Circumdati</taxon>
    </lineage>
</organism>
<accession>A0A8H6ADL7</accession>
<dbReference type="Proteomes" id="UP000541154">
    <property type="component" value="Unassembled WGS sequence"/>
</dbReference>
<keyword evidence="2 5" id="KW-0812">Transmembrane</keyword>
<keyword evidence="4 5" id="KW-0472">Membrane</keyword>
<protein>
    <recommendedName>
        <fullName evidence="6">Amino acid transporter transmembrane domain-containing protein</fullName>
    </recommendedName>
</protein>
<sequence>MEIKPATMHAANAYDSFADDKKEELPPVDIEPFGDEQGTEVKYRVMKWWQCGMCMSYRDKLVEWILNLLSDDSRQYLPGDFIPAIRRRDPGRSPDVHVFSEGIYSLTGLAFASIFIATLVTMIATGVQRPARAHIEIITDTTFDKAFLAVTDIIIAYGKPTALHTLPSFISRVVDTSMYVVSAVVIYCSVGPGVSSPALSSAGPVMKKVAYGLAIPTVVFAGVIVGHVACKYIYVRLFRGSPHMHNNGLLSVGAWVGIALGLWTIAWIIAESIPVFNDILGFMSALFGSSFSYGFPAIFWLFMNKGNFFGSPRTAALTIINLAILAMACAICGLGLYVSGKSIHKNSKTSSWTCANNAA</sequence>
<feature type="transmembrane region" description="Helical" evidence="5">
    <location>
        <begin position="103"/>
        <end position="124"/>
    </location>
</feature>
<reference evidence="7 8" key="1">
    <citation type="submission" date="2019-04" db="EMBL/GenBank/DDBJ databases">
        <title>Aspergillus burnettii sp. nov., novel species from soil in southeast Queensland.</title>
        <authorList>
            <person name="Gilchrist C.L.M."/>
            <person name="Pitt J.I."/>
            <person name="Lange L."/>
            <person name="Lacey H.J."/>
            <person name="Vuong D."/>
            <person name="Midgley D.J."/>
            <person name="Greenfield P."/>
            <person name="Bradbury M."/>
            <person name="Lacey E."/>
            <person name="Busk P.K."/>
            <person name="Pilgaard B."/>
            <person name="Chooi Y.H."/>
            <person name="Piggott A.M."/>
        </authorList>
    </citation>
    <scope>NUCLEOTIDE SEQUENCE [LARGE SCALE GENOMIC DNA]</scope>
    <source>
        <strain evidence="7 8">FRR 5400</strain>
    </source>
</reference>
<feature type="transmembrane region" description="Helical" evidence="5">
    <location>
        <begin position="249"/>
        <end position="270"/>
    </location>
</feature>
<dbReference type="GO" id="GO:0016020">
    <property type="term" value="C:membrane"/>
    <property type="evidence" value="ECO:0007669"/>
    <property type="project" value="UniProtKB-SubCell"/>
</dbReference>